<comment type="catalytic activity">
    <reaction evidence="1 14 15 16">
        <text>Endonucleolytic cleavage to 5'-phosphomonoester.</text>
        <dbReference type="EC" id="3.1.26.4"/>
    </reaction>
</comment>
<comment type="cofactor">
    <cofactor evidence="14 15">
        <name>Mn(2+)</name>
        <dbReference type="ChEBI" id="CHEBI:29035"/>
    </cofactor>
    <cofactor evidence="14 15">
        <name>Mg(2+)</name>
        <dbReference type="ChEBI" id="CHEBI:18420"/>
    </cofactor>
    <text evidence="14 15">Manganese or magnesium. Binds 1 divalent metal ion per monomer in the absence of substrate. May bind a second metal ion after substrate binding.</text>
</comment>
<evidence type="ECO:0000259" key="17">
    <source>
        <dbReference type="PROSITE" id="PS51975"/>
    </source>
</evidence>
<protein>
    <recommendedName>
        <fullName evidence="7 14">Ribonuclease HII</fullName>
        <shortName evidence="14">RNase HII</shortName>
        <ecNumber evidence="6 14">3.1.26.4</ecNumber>
    </recommendedName>
</protein>
<evidence type="ECO:0000256" key="10">
    <source>
        <dbReference type="ARBA" id="ARBA00022723"/>
    </source>
</evidence>
<gene>
    <name evidence="14" type="primary">rnhB</name>
    <name evidence="18" type="ORF">SAMN04488082_101240</name>
</gene>
<evidence type="ECO:0000256" key="5">
    <source>
        <dbReference type="ARBA" id="ARBA00007383"/>
    </source>
</evidence>
<dbReference type="InterPro" id="IPR001352">
    <property type="entry name" value="RNase_HII/HIII"/>
</dbReference>
<evidence type="ECO:0000256" key="1">
    <source>
        <dbReference type="ARBA" id="ARBA00000077"/>
    </source>
</evidence>
<comment type="cofactor">
    <cofactor evidence="2">
        <name>Mg(2+)</name>
        <dbReference type="ChEBI" id="CHEBI:18420"/>
    </cofactor>
</comment>
<dbReference type="EMBL" id="FORX01000001">
    <property type="protein sequence ID" value="SFJ06718.1"/>
    <property type="molecule type" value="Genomic_DNA"/>
</dbReference>
<keyword evidence="12 14" id="KW-0378">Hydrolase</keyword>
<evidence type="ECO:0000256" key="6">
    <source>
        <dbReference type="ARBA" id="ARBA00012180"/>
    </source>
</evidence>
<dbReference type="CDD" id="cd07182">
    <property type="entry name" value="RNase_HII_bacteria_HII_like"/>
    <property type="match status" value="1"/>
</dbReference>
<dbReference type="GO" id="GO:0004523">
    <property type="term" value="F:RNA-DNA hybrid ribonuclease activity"/>
    <property type="evidence" value="ECO:0007669"/>
    <property type="project" value="UniProtKB-UniRule"/>
</dbReference>
<dbReference type="GO" id="GO:0005737">
    <property type="term" value="C:cytoplasm"/>
    <property type="evidence" value="ECO:0007669"/>
    <property type="project" value="UniProtKB-SubCell"/>
</dbReference>
<feature type="binding site" evidence="14 15">
    <location>
        <position position="20"/>
    </location>
    <ligand>
        <name>a divalent metal cation</name>
        <dbReference type="ChEBI" id="CHEBI:60240"/>
    </ligand>
</feature>
<evidence type="ECO:0000313" key="19">
    <source>
        <dbReference type="Proteomes" id="UP000198635"/>
    </source>
</evidence>
<evidence type="ECO:0000256" key="4">
    <source>
        <dbReference type="ARBA" id="ARBA00004496"/>
    </source>
</evidence>
<keyword evidence="11 14" id="KW-0255">Endonuclease</keyword>
<dbReference type="InterPro" id="IPR024567">
    <property type="entry name" value="RNase_HII/HIII_dom"/>
</dbReference>
<keyword evidence="8 14" id="KW-0963">Cytoplasm</keyword>
<evidence type="ECO:0000256" key="3">
    <source>
        <dbReference type="ARBA" id="ARBA00004065"/>
    </source>
</evidence>
<dbReference type="HAMAP" id="MF_00052_B">
    <property type="entry name" value="RNase_HII_B"/>
    <property type="match status" value="1"/>
</dbReference>
<evidence type="ECO:0000256" key="14">
    <source>
        <dbReference type="HAMAP-Rule" id="MF_00052"/>
    </source>
</evidence>
<evidence type="ECO:0000256" key="11">
    <source>
        <dbReference type="ARBA" id="ARBA00022759"/>
    </source>
</evidence>
<feature type="binding site" evidence="14 15">
    <location>
        <position position="19"/>
    </location>
    <ligand>
        <name>a divalent metal cation</name>
        <dbReference type="ChEBI" id="CHEBI:60240"/>
    </ligand>
</feature>
<dbReference type="GO" id="GO:0006298">
    <property type="term" value="P:mismatch repair"/>
    <property type="evidence" value="ECO:0007669"/>
    <property type="project" value="TreeGrafter"/>
</dbReference>
<dbReference type="RefSeq" id="WP_092372315.1">
    <property type="nucleotide sequence ID" value="NZ_FORX01000001.1"/>
</dbReference>
<feature type="binding site" evidence="14 15">
    <location>
        <position position="111"/>
    </location>
    <ligand>
        <name>a divalent metal cation</name>
        <dbReference type="ChEBI" id="CHEBI:60240"/>
    </ligand>
</feature>
<dbReference type="GO" id="GO:0043137">
    <property type="term" value="P:DNA replication, removal of RNA primer"/>
    <property type="evidence" value="ECO:0007669"/>
    <property type="project" value="TreeGrafter"/>
</dbReference>
<comment type="subcellular location">
    <subcellularLocation>
        <location evidence="4 14">Cytoplasm</location>
    </subcellularLocation>
</comment>
<dbReference type="InterPro" id="IPR036397">
    <property type="entry name" value="RNaseH_sf"/>
</dbReference>
<dbReference type="InterPro" id="IPR012337">
    <property type="entry name" value="RNaseH-like_sf"/>
</dbReference>
<dbReference type="InterPro" id="IPR022898">
    <property type="entry name" value="RNase_HII"/>
</dbReference>
<dbReference type="SUPFAM" id="SSF53098">
    <property type="entry name" value="Ribonuclease H-like"/>
    <property type="match status" value="1"/>
</dbReference>
<comment type="function">
    <text evidence="3 14 16">Endonuclease that specifically degrades the RNA of RNA-DNA hybrids.</text>
</comment>
<dbReference type="OrthoDB" id="9803420at2"/>
<feature type="domain" description="RNase H type-2" evidence="17">
    <location>
        <begin position="13"/>
        <end position="202"/>
    </location>
</feature>
<keyword evidence="9 14" id="KW-0540">Nuclease</keyword>
<sequence length="207" mass="21954">MLSPKGCTQFADQIQAGIDEAGRGCLAGPVVAGAVILPSDFDLPGLTDSKKLSSRRREVLAQAIKAQAVSWALGFSWPGEIDRINILQATLAAMARALDALTVCPGLVLVDGNQRFPSSLPQMTVVGGDALHPCISAASILAKTFRDDLLLCMDQRYPGYGFAVHKGYGTKAHLDALRRLGPSPAHRVSFRGVGPAPREAQLWLPGI</sequence>
<keyword evidence="10 14" id="KW-0479">Metal-binding</keyword>
<dbReference type="AlphaFoldDB" id="A0A1I3NBJ6"/>
<keyword evidence="19" id="KW-1185">Reference proteome</keyword>
<dbReference type="PROSITE" id="PS51975">
    <property type="entry name" value="RNASE_H_2"/>
    <property type="match status" value="1"/>
</dbReference>
<evidence type="ECO:0000256" key="16">
    <source>
        <dbReference type="RuleBase" id="RU003515"/>
    </source>
</evidence>
<dbReference type="Proteomes" id="UP000198635">
    <property type="component" value="Unassembled WGS sequence"/>
</dbReference>
<dbReference type="EC" id="3.1.26.4" evidence="6 14"/>
<evidence type="ECO:0000256" key="13">
    <source>
        <dbReference type="ARBA" id="ARBA00023211"/>
    </source>
</evidence>
<evidence type="ECO:0000313" key="18">
    <source>
        <dbReference type="EMBL" id="SFJ06718.1"/>
    </source>
</evidence>
<evidence type="ECO:0000256" key="2">
    <source>
        <dbReference type="ARBA" id="ARBA00001946"/>
    </source>
</evidence>
<organism evidence="18 19">
    <name type="scientific">Desulfomicrobium apsheronum</name>
    <dbReference type="NCBI Taxonomy" id="52560"/>
    <lineage>
        <taxon>Bacteria</taxon>
        <taxon>Pseudomonadati</taxon>
        <taxon>Thermodesulfobacteriota</taxon>
        <taxon>Desulfovibrionia</taxon>
        <taxon>Desulfovibrionales</taxon>
        <taxon>Desulfomicrobiaceae</taxon>
        <taxon>Desulfomicrobium</taxon>
    </lineage>
</organism>
<evidence type="ECO:0000256" key="8">
    <source>
        <dbReference type="ARBA" id="ARBA00022490"/>
    </source>
</evidence>
<dbReference type="NCBIfam" id="NF000595">
    <property type="entry name" value="PRK00015.1-3"/>
    <property type="match status" value="1"/>
</dbReference>
<evidence type="ECO:0000256" key="7">
    <source>
        <dbReference type="ARBA" id="ARBA00019179"/>
    </source>
</evidence>
<reference evidence="19" key="1">
    <citation type="submission" date="2016-10" db="EMBL/GenBank/DDBJ databases">
        <authorList>
            <person name="Varghese N."/>
            <person name="Submissions S."/>
        </authorList>
    </citation>
    <scope>NUCLEOTIDE SEQUENCE [LARGE SCALE GENOMIC DNA]</scope>
    <source>
        <strain evidence="19">DSM 5918</strain>
    </source>
</reference>
<dbReference type="Gene3D" id="3.30.420.10">
    <property type="entry name" value="Ribonuclease H-like superfamily/Ribonuclease H"/>
    <property type="match status" value="1"/>
</dbReference>
<proteinExistence type="inferred from homology"/>
<dbReference type="GO" id="GO:0032299">
    <property type="term" value="C:ribonuclease H2 complex"/>
    <property type="evidence" value="ECO:0007669"/>
    <property type="project" value="TreeGrafter"/>
</dbReference>
<dbReference type="Pfam" id="PF01351">
    <property type="entry name" value="RNase_HII"/>
    <property type="match status" value="1"/>
</dbReference>
<dbReference type="GO" id="GO:0003723">
    <property type="term" value="F:RNA binding"/>
    <property type="evidence" value="ECO:0007669"/>
    <property type="project" value="UniProtKB-UniRule"/>
</dbReference>
<accession>A0A1I3NBJ6</accession>
<evidence type="ECO:0000256" key="15">
    <source>
        <dbReference type="PROSITE-ProRule" id="PRU01319"/>
    </source>
</evidence>
<evidence type="ECO:0000256" key="12">
    <source>
        <dbReference type="ARBA" id="ARBA00022801"/>
    </source>
</evidence>
<comment type="similarity">
    <text evidence="5 14 16">Belongs to the RNase HII family.</text>
</comment>
<dbReference type="STRING" id="52560.SAMN04488082_101240"/>
<dbReference type="PANTHER" id="PTHR10954:SF18">
    <property type="entry name" value="RIBONUCLEASE HII"/>
    <property type="match status" value="1"/>
</dbReference>
<keyword evidence="13 14" id="KW-0464">Manganese</keyword>
<name>A0A1I3NBJ6_9BACT</name>
<dbReference type="PANTHER" id="PTHR10954">
    <property type="entry name" value="RIBONUCLEASE H2 SUBUNIT A"/>
    <property type="match status" value="1"/>
</dbReference>
<evidence type="ECO:0000256" key="9">
    <source>
        <dbReference type="ARBA" id="ARBA00022722"/>
    </source>
</evidence>
<dbReference type="GO" id="GO:0030145">
    <property type="term" value="F:manganese ion binding"/>
    <property type="evidence" value="ECO:0007669"/>
    <property type="project" value="UniProtKB-UniRule"/>
</dbReference>